<accession>A0A644U8B9</accession>
<protein>
    <recommendedName>
        <fullName evidence="2">Abortive infection bacteriophage resistance protein</fullName>
    </recommendedName>
</protein>
<dbReference type="EMBL" id="VSSQ01000086">
    <property type="protein sequence ID" value="MPL75196.1"/>
    <property type="molecule type" value="Genomic_DNA"/>
</dbReference>
<dbReference type="PIRSF" id="PIRSF034934">
    <property type="entry name" value="AbiF_AbiD"/>
    <property type="match status" value="1"/>
</dbReference>
<sequence length="299" mass="35212">MKYSKPPLSITDQIFKLKQRGLKFNDEQKAAHYLSNISYYRLRAYTYPFQDNSNPNHPFIKEISFEEIIGLYIFDRRLRLLVFNAIEKIEIALRTKIIYEFSLNHGSQWHENANMYRNNYYFNTNINALYEEVDRSTETFIEHYKNTYSVPVYPPAWMSLEVISLGLLSKLFSNLKKGVEKKKVAKEFGLPNPVILESWMHAFAGLRNICAHHSRLWNRRFTIVPQIPYNTANPFIQNTNIYDNKLYAQLCCINYITRIISPNSSFVSNLKALMETCDLVDSKEMGFPGDWKAELIWQL</sequence>
<dbReference type="InterPro" id="IPR017034">
    <property type="entry name" value="Abi_system_AbiD/AbiF"/>
</dbReference>
<evidence type="ECO:0000313" key="1">
    <source>
        <dbReference type="EMBL" id="MPL75196.1"/>
    </source>
</evidence>
<dbReference type="InterPro" id="IPR011664">
    <property type="entry name" value="Abi_system_AbiD/AbiF-like"/>
</dbReference>
<comment type="caution">
    <text evidence="1">The sequence shown here is derived from an EMBL/GenBank/DDBJ whole genome shotgun (WGS) entry which is preliminary data.</text>
</comment>
<evidence type="ECO:0008006" key="2">
    <source>
        <dbReference type="Google" id="ProtNLM"/>
    </source>
</evidence>
<organism evidence="1">
    <name type="scientific">bioreactor metagenome</name>
    <dbReference type="NCBI Taxonomy" id="1076179"/>
    <lineage>
        <taxon>unclassified sequences</taxon>
        <taxon>metagenomes</taxon>
        <taxon>ecological metagenomes</taxon>
    </lineage>
</organism>
<name>A0A644U8B9_9ZZZZ</name>
<proteinExistence type="predicted"/>
<reference evidence="1" key="1">
    <citation type="submission" date="2019-08" db="EMBL/GenBank/DDBJ databases">
        <authorList>
            <person name="Kucharzyk K."/>
            <person name="Murdoch R.W."/>
            <person name="Higgins S."/>
            <person name="Loffler F."/>
        </authorList>
    </citation>
    <scope>NUCLEOTIDE SEQUENCE</scope>
</reference>
<gene>
    <name evidence="1" type="ORF">SDC9_21018</name>
</gene>
<dbReference type="AlphaFoldDB" id="A0A644U8B9"/>
<dbReference type="Pfam" id="PF07751">
    <property type="entry name" value="Abi_2"/>
    <property type="match status" value="1"/>
</dbReference>